<evidence type="ECO:0000256" key="2">
    <source>
        <dbReference type="ARBA" id="ARBA00022695"/>
    </source>
</evidence>
<evidence type="ECO:0000256" key="5">
    <source>
        <dbReference type="ARBA" id="ARBA00022801"/>
    </source>
</evidence>
<dbReference type="FunFam" id="3.10.20.370:FF:000001">
    <property type="entry name" value="Retrovirus-related Pol polyprotein from transposon 17.6-like protein"/>
    <property type="match status" value="1"/>
</dbReference>
<keyword evidence="3" id="KW-0540">Nuclease</keyword>
<dbReference type="GO" id="GO:0016787">
    <property type="term" value="F:hydrolase activity"/>
    <property type="evidence" value="ECO:0007669"/>
    <property type="project" value="UniProtKB-KW"/>
</dbReference>
<evidence type="ECO:0000313" key="8">
    <source>
        <dbReference type="EMBL" id="CAB4015680.1"/>
    </source>
</evidence>
<dbReference type="PANTHER" id="PTHR37984">
    <property type="entry name" value="PROTEIN CBG26694"/>
    <property type="match status" value="1"/>
</dbReference>
<dbReference type="InterPro" id="IPR043502">
    <property type="entry name" value="DNA/RNA_pol_sf"/>
</dbReference>
<dbReference type="Pfam" id="PF17917">
    <property type="entry name" value="RT_RNaseH"/>
    <property type="match status" value="1"/>
</dbReference>
<evidence type="ECO:0000256" key="1">
    <source>
        <dbReference type="ARBA" id="ARBA00022679"/>
    </source>
</evidence>
<gene>
    <name evidence="8" type="ORF">PACLA_8A073303</name>
</gene>
<dbReference type="SUPFAM" id="SSF56672">
    <property type="entry name" value="DNA/RNA polymerases"/>
    <property type="match status" value="1"/>
</dbReference>
<keyword evidence="9" id="KW-1185">Reference proteome</keyword>
<name>A0A7D9IX05_PARCT</name>
<evidence type="ECO:0000313" key="9">
    <source>
        <dbReference type="Proteomes" id="UP001152795"/>
    </source>
</evidence>
<dbReference type="GO" id="GO:0004519">
    <property type="term" value="F:endonuclease activity"/>
    <property type="evidence" value="ECO:0007669"/>
    <property type="project" value="UniProtKB-KW"/>
</dbReference>
<dbReference type="Gene3D" id="3.10.20.370">
    <property type="match status" value="1"/>
</dbReference>
<proteinExistence type="predicted"/>
<keyword evidence="6" id="KW-0695">RNA-directed DNA polymerase</keyword>
<organism evidence="8 9">
    <name type="scientific">Paramuricea clavata</name>
    <name type="common">Red gorgonian</name>
    <name type="synonym">Violescent sea-whip</name>
    <dbReference type="NCBI Taxonomy" id="317549"/>
    <lineage>
        <taxon>Eukaryota</taxon>
        <taxon>Metazoa</taxon>
        <taxon>Cnidaria</taxon>
        <taxon>Anthozoa</taxon>
        <taxon>Octocorallia</taxon>
        <taxon>Malacalcyonacea</taxon>
        <taxon>Plexauridae</taxon>
        <taxon>Paramuricea</taxon>
    </lineage>
</organism>
<dbReference type="FunFam" id="3.30.70.270:FF:000020">
    <property type="entry name" value="Transposon Tf2-6 polyprotein-like Protein"/>
    <property type="match status" value="1"/>
</dbReference>
<dbReference type="InterPro" id="IPR050951">
    <property type="entry name" value="Retrovirus_Pol_polyprotein"/>
</dbReference>
<dbReference type="InterPro" id="IPR041373">
    <property type="entry name" value="RT_RNaseH"/>
</dbReference>
<dbReference type="CDD" id="cd09274">
    <property type="entry name" value="RNase_HI_RT_Ty3"/>
    <property type="match status" value="1"/>
</dbReference>
<evidence type="ECO:0000256" key="3">
    <source>
        <dbReference type="ARBA" id="ARBA00022722"/>
    </source>
</evidence>
<keyword evidence="1" id="KW-0808">Transferase</keyword>
<sequence length="280" mass="32153">MRKLIDDLDDVDNYVDDIIVHTETWEGHLVALDELFRRLPEAKLTARPTKCVMGAKAIEVIGHRVSEGIKGLQEENVRKIEGATRPKTKKQVRAFIGLTGYYRDFIPNYAAKAAPLTDLTKKGQPNKVSWEKPQEKAFMTLKRELTSEPILHLPDSAKPFVLRTDASDVGIGAVLMQDHDGKLFPVSYASRKLSPRECKYSTIERECLAIVWAIQKFRVYLYGREFVLQTDHQPLIYLNRAKFLNDRIMRWAMFLQSYAMRIESIKGSENVGADYLSRVY</sequence>
<evidence type="ECO:0000259" key="7">
    <source>
        <dbReference type="Pfam" id="PF17917"/>
    </source>
</evidence>
<keyword evidence="5" id="KW-0378">Hydrolase</keyword>
<protein>
    <submittedName>
        <fullName evidence="8">Retrovirus-related Pol poly from transposon</fullName>
    </submittedName>
</protein>
<dbReference type="AlphaFoldDB" id="A0A7D9IX05"/>
<keyword evidence="2" id="KW-0548">Nucleotidyltransferase</keyword>
<dbReference type="EMBL" id="CACRXK020008804">
    <property type="protein sequence ID" value="CAB4015680.1"/>
    <property type="molecule type" value="Genomic_DNA"/>
</dbReference>
<evidence type="ECO:0000256" key="4">
    <source>
        <dbReference type="ARBA" id="ARBA00022759"/>
    </source>
</evidence>
<dbReference type="Proteomes" id="UP001152795">
    <property type="component" value="Unassembled WGS sequence"/>
</dbReference>
<dbReference type="Gene3D" id="3.30.70.270">
    <property type="match status" value="2"/>
</dbReference>
<reference evidence="8" key="1">
    <citation type="submission" date="2020-04" db="EMBL/GenBank/DDBJ databases">
        <authorList>
            <person name="Alioto T."/>
            <person name="Alioto T."/>
            <person name="Gomez Garrido J."/>
        </authorList>
    </citation>
    <scope>NUCLEOTIDE SEQUENCE</scope>
    <source>
        <strain evidence="8">A484AB</strain>
    </source>
</reference>
<dbReference type="GO" id="GO:0003964">
    <property type="term" value="F:RNA-directed DNA polymerase activity"/>
    <property type="evidence" value="ECO:0007669"/>
    <property type="project" value="UniProtKB-KW"/>
</dbReference>
<accession>A0A7D9IX05</accession>
<dbReference type="OrthoDB" id="6273764at2759"/>
<feature type="domain" description="Reverse transcriptase RNase H-like" evidence="7">
    <location>
        <begin position="155"/>
        <end position="258"/>
    </location>
</feature>
<dbReference type="PANTHER" id="PTHR37984:SF5">
    <property type="entry name" value="PROTEIN NYNRIN-LIKE"/>
    <property type="match status" value="1"/>
</dbReference>
<keyword evidence="4" id="KW-0255">Endonuclease</keyword>
<dbReference type="InterPro" id="IPR043128">
    <property type="entry name" value="Rev_trsase/Diguanyl_cyclase"/>
</dbReference>
<comment type="caution">
    <text evidence="8">The sequence shown here is derived from an EMBL/GenBank/DDBJ whole genome shotgun (WGS) entry which is preliminary data.</text>
</comment>
<evidence type="ECO:0000256" key="6">
    <source>
        <dbReference type="ARBA" id="ARBA00022918"/>
    </source>
</evidence>